<keyword evidence="11" id="KW-1185">Reference proteome</keyword>
<keyword evidence="4" id="KW-0677">Repeat</keyword>
<dbReference type="InterPro" id="IPR011989">
    <property type="entry name" value="ARM-like"/>
</dbReference>
<feature type="domain" description="PH" evidence="9">
    <location>
        <begin position="251"/>
        <end position="346"/>
    </location>
</feature>
<evidence type="ECO:0000256" key="2">
    <source>
        <dbReference type="ARBA" id="ARBA00005462"/>
    </source>
</evidence>
<comment type="subcellular location">
    <subcellularLocation>
        <location evidence="1">Vacuole membrane</location>
        <topology evidence="1">Lipid-anchor</topology>
    </subcellularLocation>
</comment>
<evidence type="ECO:0000256" key="1">
    <source>
        <dbReference type="ARBA" id="ARBA00004592"/>
    </source>
</evidence>
<dbReference type="SUPFAM" id="SSF48371">
    <property type="entry name" value="ARM repeat"/>
    <property type="match status" value="1"/>
</dbReference>
<dbReference type="InterPro" id="IPR001849">
    <property type="entry name" value="PH_domain"/>
</dbReference>
<keyword evidence="5" id="KW-0472">Membrane</keyword>
<dbReference type="PANTHER" id="PTHR47249:SF1">
    <property type="entry name" value="VACUOLAR PROTEIN 8"/>
    <property type="match status" value="1"/>
</dbReference>
<evidence type="ECO:0000256" key="4">
    <source>
        <dbReference type="ARBA" id="ARBA00022737"/>
    </source>
</evidence>
<dbReference type="PANTHER" id="PTHR47249">
    <property type="entry name" value="VACUOLAR PROTEIN 8"/>
    <property type="match status" value="1"/>
</dbReference>
<evidence type="ECO:0000256" key="3">
    <source>
        <dbReference type="ARBA" id="ARBA00022554"/>
    </source>
</evidence>
<protein>
    <recommendedName>
        <fullName evidence="7">Vacuolar protein 8</fullName>
    </recommendedName>
</protein>
<evidence type="ECO:0000256" key="8">
    <source>
        <dbReference type="SAM" id="MobiDB-lite"/>
    </source>
</evidence>
<dbReference type="InterPro" id="IPR045156">
    <property type="entry name" value="Vac8"/>
</dbReference>
<dbReference type="EMBL" id="JBGBPQ010000022">
    <property type="protein sequence ID" value="KAL1502917.1"/>
    <property type="molecule type" value="Genomic_DNA"/>
</dbReference>
<dbReference type="GO" id="GO:0071562">
    <property type="term" value="P:nucleus-vacuole junction assembly"/>
    <property type="evidence" value="ECO:0007669"/>
    <property type="project" value="InterPro"/>
</dbReference>
<dbReference type="Gene3D" id="1.25.10.10">
    <property type="entry name" value="Leucine-rich Repeat Variant"/>
    <property type="match status" value="1"/>
</dbReference>
<dbReference type="Proteomes" id="UP001515480">
    <property type="component" value="Unassembled WGS sequence"/>
</dbReference>
<dbReference type="InterPro" id="IPR000225">
    <property type="entry name" value="Armadillo"/>
</dbReference>
<sequence>MPQLLRKRLKIKRFWRRSKQTTPEALYLRDTLDELVATVTAPAERDVAAVTLCRLSMNVQQREAILHSGGAEAMLLLLDHPDKLLRLMAAGTLANLAASVDCHQRLLAAGAVESLAALAWASSGRVQSAALGALCNLAQSSHAVPQILASLQQGAAPSAAADSPPASPAASDGPLPQWAARSREPTPLVFSPGGAELEEESTPLAARGRMHSEPDAAKGVSCASLLLNFLGLSCLFSHAPSKLMQRDTADPYIITGFLTKKAQRFPWNWRNRFFVYNHWTRSLHYYASPEDAAAGVNAKGHVEGLQLATTSGARSLVFVGSRKLLARASSAQEVRRWAAAVRRGGAAIAA</sequence>
<organism evidence="10 11">
    <name type="scientific">Prymnesium parvum</name>
    <name type="common">Toxic golden alga</name>
    <dbReference type="NCBI Taxonomy" id="97485"/>
    <lineage>
        <taxon>Eukaryota</taxon>
        <taxon>Haptista</taxon>
        <taxon>Haptophyta</taxon>
        <taxon>Prymnesiophyceae</taxon>
        <taxon>Prymnesiales</taxon>
        <taxon>Prymnesiaceae</taxon>
        <taxon>Prymnesium</taxon>
    </lineage>
</organism>
<keyword evidence="6" id="KW-0449">Lipoprotein</keyword>
<feature type="region of interest" description="Disordered" evidence="8">
    <location>
        <begin position="155"/>
        <end position="178"/>
    </location>
</feature>
<evidence type="ECO:0000259" key="9">
    <source>
        <dbReference type="PROSITE" id="PS50003"/>
    </source>
</evidence>
<dbReference type="GO" id="GO:0005774">
    <property type="term" value="C:vacuolar membrane"/>
    <property type="evidence" value="ECO:0007669"/>
    <property type="project" value="UniProtKB-SubCell"/>
</dbReference>
<name>A0AB34IL84_PRYPA</name>
<dbReference type="GO" id="GO:0043495">
    <property type="term" value="F:protein-membrane adaptor activity"/>
    <property type="evidence" value="ECO:0007669"/>
    <property type="project" value="InterPro"/>
</dbReference>
<comment type="similarity">
    <text evidence="2">Belongs to the beta-catenin family.</text>
</comment>
<keyword evidence="3" id="KW-0926">Vacuole</keyword>
<comment type="caution">
    <text evidence="10">The sequence shown here is derived from an EMBL/GenBank/DDBJ whole genome shotgun (WGS) entry which is preliminary data.</text>
</comment>
<dbReference type="PROSITE" id="PS50003">
    <property type="entry name" value="PH_DOMAIN"/>
    <property type="match status" value="1"/>
</dbReference>
<evidence type="ECO:0000313" key="11">
    <source>
        <dbReference type="Proteomes" id="UP001515480"/>
    </source>
</evidence>
<dbReference type="Gene3D" id="2.30.29.30">
    <property type="entry name" value="Pleckstrin-homology domain (PH domain)/Phosphotyrosine-binding domain (PTB)"/>
    <property type="match status" value="1"/>
</dbReference>
<dbReference type="InterPro" id="IPR016024">
    <property type="entry name" value="ARM-type_fold"/>
</dbReference>
<accession>A0AB34IL84</accession>
<dbReference type="SMART" id="SM00185">
    <property type="entry name" value="ARM"/>
    <property type="match status" value="2"/>
</dbReference>
<evidence type="ECO:0000256" key="5">
    <source>
        <dbReference type="ARBA" id="ARBA00023136"/>
    </source>
</evidence>
<evidence type="ECO:0000256" key="6">
    <source>
        <dbReference type="ARBA" id="ARBA00023288"/>
    </source>
</evidence>
<evidence type="ECO:0000313" key="10">
    <source>
        <dbReference type="EMBL" id="KAL1502917.1"/>
    </source>
</evidence>
<proteinExistence type="inferred from homology"/>
<gene>
    <name evidence="10" type="ORF">AB1Y20_010989</name>
</gene>
<evidence type="ECO:0000256" key="7">
    <source>
        <dbReference type="ARBA" id="ARBA00026209"/>
    </source>
</evidence>
<dbReference type="InterPro" id="IPR011993">
    <property type="entry name" value="PH-like_dom_sf"/>
</dbReference>
<reference evidence="10 11" key="1">
    <citation type="journal article" date="2024" name="Science">
        <title>Giant polyketide synthase enzymes in the biosynthesis of giant marine polyether toxins.</title>
        <authorList>
            <person name="Fallon T.R."/>
            <person name="Shende V.V."/>
            <person name="Wierzbicki I.H."/>
            <person name="Pendleton A.L."/>
            <person name="Watervoot N.F."/>
            <person name="Auber R.P."/>
            <person name="Gonzalez D.J."/>
            <person name="Wisecaver J.H."/>
            <person name="Moore B.S."/>
        </authorList>
    </citation>
    <scope>NUCLEOTIDE SEQUENCE [LARGE SCALE GENOMIC DNA]</scope>
    <source>
        <strain evidence="10 11">12B1</strain>
    </source>
</reference>
<dbReference type="SUPFAM" id="SSF50729">
    <property type="entry name" value="PH domain-like"/>
    <property type="match status" value="1"/>
</dbReference>
<feature type="compositionally biased region" description="Low complexity" evidence="8">
    <location>
        <begin position="155"/>
        <end position="176"/>
    </location>
</feature>
<dbReference type="Pfam" id="PF00514">
    <property type="entry name" value="Arm"/>
    <property type="match status" value="1"/>
</dbReference>
<dbReference type="AlphaFoldDB" id="A0AB34IL84"/>